<sequence length="157" mass="17488">MILLPSIRLPETAMNTDSPINRVEQVQVDDLACWRIHTAHGEALIAQQGAQLLSYQPHEQPPLVWLSDEAGYRRGQSVRGGVPVCWPWFGPLERNPQEVRGQVEDGLKAPAHGLVRAVDWEIDDIAEEDGDLCVSFRLDAPDGLPGWPHPAALRMLF</sequence>
<dbReference type="GO" id="GO:0005975">
    <property type="term" value="P:carbohydrate metabolic process"/>
    <property type="evidence" value="ECO:0007669"/>
    <property type="project" value="InterPro"/>
</dbReference>
<organism evidence="1 2">
    <name type="scientific">Pseudomonas aeruginosa</name>
    <dbReference type="NCBI Taxonomy" id="287"/>
    <lineage>
        <taxon>Bacteria</taxon>
        <taxon>Pseudomonadati</taxon>
        <taxon>Pseudomonadota</taxon>
        <taxon>Gammaproteobacteria</taxon>
        <taxon>Pseudomonadales</taxon>
        <taxon>Pseudomonadaceae</taxon>
        <taxon>Pseudomonas</taxon>
    </lineage>
</organism>
<dbReference type="PANTHER" id="PTHR11122:SF13">
    <property type="entry name" value="GLUCOSE-6-PHOSPHATE 1-EPIMERASE"/>
    <property type="match status" value="1"/>
</dbReference>
<dbReference type="Gene3D" id="2.70.98.10">
    <property type="match status" value="1"/>
</dbReference>
<feature type="non-terminal residue" evidence="1">
    <location>
        <position position="157"/>
    </location>
</feature>
<dbReference type="Proteomes" id="UP000253594">
    <property type="component" value="Unassembled WGS sequence"/>
</dbReference>
<reference evidence="1 2" key="1">
    <citation type="submission" date="2018-07" db="EMBL/GenBank/DDBJ databases">
        <title>Mechanisms of high-level aminoglycoside resistance among Gram-negative pathogens in Brazil.</title>
        <authorList>
            <person name="Ballaben A.S."/>
            <person name="Darini A.L.C."/>
            <person name="Doi Y."/>
        </authorList>
    </citation>
    <scope>NUCLEOTIDE SEQUENCE [LARGE SCALE GENOMIC DNA]</scope>
    <source>
        <strain evidence="1 2">B2-305</strain>
    </source>
</reference>
<dbReference type="SUPFAM" id="SSF74650">
    <property type="entry name" value="Galactose mutarotase-like"/>
    <property type="match status" value="1"/>
</dbReference>
<dbReference type="Pfam" id="PF01263">
    <property type="entry name" value="Aldose_epim"/>
    <property type="match status" value="1"/>
</dbReference>
<proteinExistence type="predicted"/>
<dbReference type="InterPro" id="IPR014718">
    <property type="entry name" value="GH-type_carb-bd"/>
</dbReference>
<dbReference type="GO" id="GO:0016853">
    <property type="term" value="F:isomerase activity"/>
    <property type="evidence" value="ECO:0007669"/>
    <property type="project" value="InterPro"/>
</dbReference>
<evidence type="ECO:0000313" key="2">
    <source>
        <dbReference type="Proteomes" id="UP000253594"/>
    </source>
</evidence>
<dbReference type="AlphaFoldDB" id="A0A367LYS2"/>
<name>A0A367LYS2_PSEAI</name>
<evidence type="ECO:0000313" key="1">
    <source>
        <dbReference type="EMBL" id="RCI70324.1"/>
    </source>
</evidence>
<dbReference type="PANTHER" id="PTHR11122">
    <property type="entry name" value="APOSPORY-ASSOCIATED PROTEIN C-RELATED"/>
    <property type="match status" value="1"/>
</dbReference>
<dbReference type="EMBL" id="QORE01002210">
    <property type="protein sequence ID" value="RCI70324.1"/>
    <property type="molecule type" value="Genomic_DNA"/>
</dbReference>
<dbReference type="InterPro" id="IPR011013">
    <property type="entry name" value="Gal_mutarotase_sf_dom"/>
</dbReference>
<accession>A0A367LYS2</accession>
<dbReference type="InterPro" id="IPR008183">
    <property type="entry name" value="Aldose_1/G6P_1-epimerase"/>
</dbReference>
<dbReference type="GO" id="GO:0030246">
    <property type="term" value="F:carbohydrate binding"/>
    <property type="evidence" value="ECO:0007669"/>
    <property type="project" value="InterPro"/>
</dbReference>
<gene>
    <name evidence="1" type="ORF">DT376_35160</name>
</gene>
<comment type="caution">
    <text evidence="1">The sequence shown here is derived from an EMBL/GenBank/DDBJ whole genome shotgun (WGS) entry which is preliminary data.</text>
</comment>
<protein>
    <submittedName>
        <fullName evidence="1">D-hexose-6-phosphate mutarotase</fullName>
    </submittedName>
</protein>